<dbReference type="Pfam" id="PF02879">
    <property type="entry name" value="PGM_PMM_II"/>
    <property type="match status" value="1"/>
</dbReference>
<dbReference type="EC" id="5.4.2.8" evidence="10"/>
<dbReference type="Proteomes" id="UP000221011">
    <property type="component" value="Chromosome"/>
</dbReference>
<dbReference type="GO" id="GO:0004615">
    <property type="term" value="F:phosphomannomutase activity"/>
    <property type="evidence" value="ECO:0007669"/>
    <property type="project" value="UniProtKB-EC"/>
</dbReference>
<dbReference type="KEGG" id="sfk:KY5_8150"/>
<evidence type="ECO:0000256" key="3">
    <source>
        <dbReference type="ARBA" id="ARBA00022553"/>
    </source>
</evidence>
<evidence type="ECO:0000313" key="10">
    <source>
        <dbReference type="EMBL" id="ATL25031.1"/>
    </source>
</evidence>
<reference evidence="10 12" key="1">
    <citation type="submission" date="2017-08" db="EMBL/GenBank/DDBJ databases">
        <title>Complete Genome Sequence of Streptomyces formicae KY5, the formicamycin producer.</title>
        <authorList>
            <person name="Holmes N.A."/>
            <person name="Devine R."/>
            <person name="Qin Z."/>
            <person name="Seipke R.F."/>
            <person name="Wilkinson B."/>
            <person name="Hutchings M.I."/>
        </authorList>
    </citation>
    <scope>NUCLEOTIDE SEQUENCE [LARGE SCALE GENOMIC DNA]</scope>
    <source>
        <strain evidence="10 12">KY5</strain>
    </source>
</reference>
<gene>
    <name evidence="10" type="ORF">KY5_0013c</name>
    <name evidence="11" type="ORF">KY5_8150</name>
</gene>
<keyword evidence="4" id="KW-0479">Metal-binding</keyword>
<keyword evidence="6 10" id="KW-0413">Isomerase</keyword>
<name>A0A291Q0B2_9ACTN</name>
<dbReference type="InterPro" id="IPR005845">
    <property type="entry name" value="A-D-PHexomutase_a/b/a-II"/>
</dbReference>
<evidence type="ECO:0000313" key="12">
    <source>
        <dbReference type="Proteomes" id="UP000221011"/>
    </source>
</evidence>
<evidence type="ECO:0000313" key="11">
    <source>
        <dbReference type="EMBL" id="ATL33168.1"/>
    </source>
</evidence>
<keyword evidence="5" id="KW-0460">Magnesium</keyword>
<dbReference type="PANTHER" id="PTHR43771">
    <property type="entry name" value="PHOSPHOMANNOMUTASE"/>
    <property type="match status" value="1"/>
</dbReference>
<comment type="cofactor">
    <cofactor evidence="1">
        <name>Mg(2+)</name>
        <dbReference type="ChEBI" id="CHEBI:18420"/>
    </cofactor>
</comment>
<protein>
    <submittedName>
        <fullName evidence="10">Phosphomannomutase</fullName>
        <ecNumber evidence="10">5.4.2.8</ecNumber>
    </submittedName>
</protein>
<dbReference type="PANTHER" id="PTHR43771:SF1">
    <property type="entry name" value="PHOSPHOMANNOMUTASE"/>
    <property type="match status" value="1"/>
</dbReference>
<evidence type="ECO:0000256" key="4">
    <source>
        <dbReference type="ARBA" id="ARBA00022723"/>
    </source>
</evidence>
<dbReference type="SUPFAM" id="SSF55957">
    <property type="entry name" value="Phosphoglucomutase, C-terminal domain"/>
    <property type="match status" value="1"/>
</dbReference>
<evidence type="ECO:0000256" key="1">
    <source>
        <dbReference type="ARBA" id="ARBA00001946"/>
    </source>
</evidence>
<dbReference type="InterPro" id="IPR005841">
    <property type="entry name" value="Alpha-D-phosphohexomutase_SF"/>
</dbReference>
<evidence type="ECO:0000256" key="6">
    <source>
        <dbReference type="ARBA" id="ARBA00023235"/>
    </source>
</evidence>
<organism evidence="10 12">
    <name type="scientific">Streptomyces formicae</name>
    <dbReference type="NCBI Taxonomy" id="1616117"/>
    <lineage>
        <taxon>Bacteria</taxon>
        <taxon>Bacillati</taxon>
        <taxon>Actinomycetota</taxon>
        <taxon>Actinomycetes</taxon>
        <taxon>Kitasatosporales</taxon>
        <taxon>Streptomycetaceae</taxon>
        <taxon>Streptomyces</taxon>
    </lineage>
</organism>
<proteinExistence type="inferred from homology"/>
<dbReference type="EMBL" id="CP022685">
    <property type="protein sequence ID" value="ATL33168.1"/>
    <property type="molecule type" value="Genomic_DNA"/>
</dbReference>
<dbReference type="CDD" id="cd03089">
    <property type="entry name" value="PMM_PGM"/>
    <property type="match status" value="1"/>
</dbReference>
<dbReference type="AlphaFoldDB" id="A0A291Q0B2"/>
<dbReference type="Gene3D" id="3.40.120.10">
    <property type="entry name" value="Alpha-D-Glucose-1,6-Bisphosphate, subunit A, domain 3"/>
    <property type="match status" value="3"/>
</dbReference>
<dbReference type="GO" id="GO:0046872">
    <property type="term" value="F:metal ion binding"/>
    <property type="evidence" value="ECO:0007669"/>
    <property type="project" value="UniProtKB-KW"/>
</dbReference>
<dbReference type="EMBL" id="CP022685">
    <property type="protein sequence ID" value="ATL25031.1"/>
    <property type="molecule type" value="Genomic_DNA"/>
</dbReference>
<accession>A0A291Q0B2</accession>
<dbReference type="SUPFAM" id="SSF53738">
    <property type="entry name" value="Phosphoglucomutase, first 3 domains"/>
    <property type="match status" value="3"/>
</dbReference>
<evidence type="ECO:0000256" key="5">
    <source>
        <dbReference type="ARBA" id="ARBA00022842"/>
    </source>
</evidence>
<comment type="similarity">
    <text evidence="2">Belongs to the phosphohexose mutase family.</text>
</comment>
<dbReference type="Gene3D" id="3.30.310.50">
    <property type="entry name" value="Alpha-D-phosphohexomutase, C-terminal domain"/>
    <property type="match status" value="1"/>
</dbReference>
<dbReference type="Pfam" id="PF02880">
    <property type="entry name" value="PGM_PMM_III"/>
    <property type="match status" value="1"/>
</dbReference>
<evidence type="ECO:0000259" key="8">
    <source>
        <dbReference type="Pfam" id="PF02879"/>
    </source>
</evidence>
<dbReference type="InterPro" id="IPR036900">
    <property type="entry name" value="A-D-PHexomutase_C_sf"/>
</dbReference>
<feature type="domain" description="Alpha-D-phosphohexomutase alpha/beta/alpha" evidence="7">
    <location>
        <begin position="8"/>
        <end position="118"/>
    </location>
</feature>
<evidence type="ECO:0000259" key="9">
    <source>
        <dbReference type="Pfam" id="PF02880"/>
    </source>
</evidence>
<evidence type="ECO:0000256" key="2">
    <source>
        <dbReference type="ARBA" id="ARBA00010231"/>
    </source>
</evidence>
<feature type="domain" description="Alpha-D-phosphohexomutase alpha/beta/alpha" evidence="8">
    <location>
        <begin position="155"/>
        <end position="255"/>
    </location>
</feature>
<feature type="domain" description="Alpha-D-phosphohexomutase alpha/beta/alpha" evidence="9">
    <location>
        <begin position="261"/>
        <end position="365"/>
    </location>
</feature>
<sequence length="475" mass="50467">MRDPAAVVKAYDIRGVVDDELDEGLAQTFGACFARLVPEPEVVVGHDMRASSPRLARAFIRGVRGQGSDVVRIGLASTDMVSYASAALARPGAMITASHNPPHYNGIKLCRAHAEPIGWDTGLSTLLRMARTATPGPGPTVRAGDVRDHPVLLGYRDHLLALAVPDAAPRRRVTAVVEAGGGMAGLTVPAVLGALPVEVIGLNFAVDGNVPQPDSDPMKPGYTVELRARVREMGADVGFAFDGDADRCVVVDERGETVPPSAVGALLAERALAREPGAAVVHSAVTSQSLVEAVNALGGRTTRSRVGHSYMKREMARHRAVLGVEHSGHYYFRDFWNADSGLLAALHVLAASVATAVPVSELIRRRTRYTTLPETAVRVGDPEERLHEVARVAGARADTTCDWLDGLTARRGDGAWFNLRPSQTESRGLLRLNVEALDAQTARCLRAEVLALLEEAAPSRPSVPPHAPVPAAPAH</sequence>
<dbReference type="InterPro" id="IPR005846">
    <property type="entry name" value="A-D-PHexomutase_a/b/a-III"/>
</dbReference>
<dbReference type="KEGG" id="sfk:KY5_0013c"/>
<evidence type="ECO:0000259" key="7">
    <source>
        <dbReference type="Pfam" id="PF02878"/>
    </source>
</evidence>
<keyword evidence="3" id="KW-0597">Phosphoprotein</keyword>
<dbReference type="InterPro" id="IPR005844">
    <property type="entry name" value="A-D-PHexomutase_a/b/a-I"/>
</dbReference>
<dbReference type="Pfam" id="PF02878">
    <property type="entry name" value="PGM_PMM_I"/>
    <property type="match status" value="1"/>
</dbReference>
<dbReference type="PRINTS" id="PR00509">
    <property type="entry name" value="PGMPMM"/>
</dbReference>
<keyword evidence="12" id="KW-1185">Reference proteome</keyword>
<dbReference type="GO" id="GO:0005975">
    <property type="term" value="P:carbohydrate metabolic process"/>
    <property type="evidence" value="ECO:0007669"/>
    <property type="project" value="InterPro"/>
</dbReference>
<dbReference type="InterPro" id="IPR016055">
    <property type="entry name" value="A-D-PHexomutase_a/b/a-I/II/III"/>
</dbReference>